<proteinExistence type="predicted"/>
<dbReference type="OrthoDB" id="62952at2759"/>
<evidence type="ECO:0000259" key="1">
    <source>
        <dbReference type="Pfam" id="PF24864"/>
    </source>
</evidence>
<gene>
    <name evidence="2" type="ORF">ASPCAL10705</name>
</gene>
<keyword evidence="3" id="KW-1185">Reference proteome</keyword>
<dbReference type="AlphaFoldDB" id="A0A0U5CCW2"/>
<evidence type="ECO:0000313" key="2">
    <source>
        <dbReference type="EMBL" id="CEL07548.1"/>
    </source>
</evidence>
<dbReference type="EMBL" id="CDMC01000009">
    <property type="protein sequence ID" value="CEL07548.1"/>
    <property type="molecule type" value="Genomic_DNA"/>
</dbReference>
<name>A0A0U5CCW2_ASPCI</name>
<organism evidence="2 3">
    <name type="scientific">Aspergillus calidoustus</name>
    <dbReference type="NCBI Taxonomy" id="454130"/>
    <lineage>
        <taxon>Eukaryota</taxon>
        <taxon>Fungi</taxon>
        <taxon>Dikarya</taxon>
        <taxon>Ascomycota</taxon>
        <taxon>Pezizomycotina</taxon>
        <taxon>Eurotiomycetes</taxon>
        <taxon>Eurotiomycetidae</taxon>
        <taxon>Eurotiales</taxon>
        <taxon>Aspergillaceae</taxon>
        <taxon>Aspergillus</taxon>
        <taxon>Aspergillus subgen. Nidulantes</taxon>
    </lineage>
</organism>
<evidence type="ECO:0000313" key="3">
    <source>
        <dbReference type="Proteomes" id="UP000054771"/>
    </source>
</evidence>
<protein>
    <recommendedName>
        <fullName evidence="1">DUF7730 domain-containing protein</fullName>
    </recommendedName>
</protein>
<accession>A0A0U5CCW2</accession>
<dbReference type="OMA" id="MDECCER"/>
<dbReference type="Proteomes" id="UP000054771">
    <property type="component" value="Unassembled WGS sequence"/>
</dbReference>
<feature type="domain" description="DUF7730" evidence="1">
    <location>
        <begin position="45"/>
        <end position="207"/>
    </location>
</feature>
<dbReference type="PANTHER" id="PTHR38790:SF8">
    <property type="entry name" value="F-BOX DOMAIN-CONTAINING PROTEIN"/>
    <property type="match status" value="1"/>
</dbReference>
<dbReference type="PANTHER" id="PTHR38790">
    <property type="entry name" value="2EXR DOMAIN-CONTAINING PROTEIN-RELATED"/>
    <property type="match status" value="1"/>
</dbReference>
<sequence length="270" mass="30925">MERKRLKTHHDFDTVSTCSTDSHTLSLWSSDSEALFSRSDPLPRRASSLLSLPTEIRFLIYQYAFSSSSRWEELIRITVDRKTPSQGPQTVSTVFRSKPPEVKLKYSRKPPHHLPVALLRTCHQIYNEALPVLLSGVCFGFATKPTSLMFLLDRFSETAHNNVRYLHLYPAPLYVNNGPIGDQLSWAVLCARLAGLPSLRRLSVVYGFAEDLRANRVELHRLWYGKSLSRIRALKEPEFEGEEELTPAELRECYDRFTRIVQPTNMGSEA</sequence>
<reference evidence="3" key="1">
    <citation type="journal article" date="2016" name="Genome Announc.">
        <title>Draft genome sequences of fungus Aspergillus calidoustus.</title>
        <authorList>
            <person name="Horn F."/>
            <person name="Linde J."/>
            <person name="Mattern D.J."/>
            <person name="Walther G."/>
            <person name="Guthke R."/>
            <person name="Scherlach K."/>
            <person name="Martin K."/>
            <person name="Brakhage A.A."/>
            <person name="Petzke L."/>
            <person name="Valiante V."/>
        </authorList>
    </citation>
    <scope>NUCLEOTIDE SEQUENCE [LARGE SCALE GENOMIC DNA]</scope>
    <source>
        <strain evidence="3">SF006504</strain>
    </source>
</reference>
<dbReference type="InterPro" id="IPR056632">
    <property type="entry name" value="DUF7730"/>
</dbReference>
<dbReference type="Pfam" id="PF24864">
    <property type="entry name" value="DUF7730"/>
    <property type="match status" value="1"/>
</dbReference>